<evidence type="ECO:0000313" key="2">
    <source>
        <dbReference type="Proteomes" id="UP000828390"/>
    </source>
</evidence>
<name>A0A9D4MNR7_DREPO</name>
<proteinExistence type="predicted"/>
<comment type="caution">
    <text evidence="1">The sequence shown here is derived from an EMBL/GenBank/DDBJ whole genome shotgun (WGS) entry which is preliminary data.</text>
</comment>
<reference evidence="1" key="1">
    <citation type="journal article" date="2019" name="bioRxiv">
        <title>The Genome of the Zebra Mussel, Dreissena polymorpha: A Resource for Invasive Species Research.</title>
        <authorList>
            <person name="McCartney M.A."/>
            <person name="Auch B."/>
            <person name="Kono T."/>
            <person name="Mallez S."/>
            <person name="Zhang Y."/>
            <person name="Obille A."/>
            <person name="Becker A."/>
            <person name="Abrahante J.E."/>
            <person name="Garbe J."/>
            <person name="Badalamenti J.P."/>
            <person name="Herman A."/>
            <person name="Mangelson H."/>
            <person name="Liachko I."/>
            <person name="Sullivan S."/>
            <person name="Sone E.D."/>
            <person name="Koren S."/>
            <person name="Silverstein K.A.T."/>
            <person name="Beckman K.B."/>
            <person name="Gohl D.M."/>
        </authorList>
    </citation>
    <scope>NUCLEOTIDE SEQUENCE</scope>
    <source>
        <strain evidence="1">Duluth1</strain>
        <tissue evidence="1">Whole animal</tissue>
    </source>
</reference>
<dbReference type="Proteomes" id="UP000828390">
    <property type="component" value="Unassembled WGS sequence"/>
</dbReference>
<dbReference type="EMBL" id="JAIWYP010000001">
    <property type="protein sequence ID" value="KAH3879039.1"/>
    <property type="molecule type" value="Genomic_DNA"/>
</dbReference>
<keyword evidence="2" id="KW-1185">Reference proteome</keyword>
<gene>
    <name evidence="1" type="ORF">DPMN_002940</name>
</gene>
<reference evidence="1" key="2">
    <citation type="submission" date="2020-11" db="EMBL/GenBank/DDBJ databases">
        <authorList>
            <person name="McCartney M.A."/>
            <person name="Auch B."/>
            <person name="Kono T."/>
            <person name="Mallez S."/>
            <person name="Becker A."/>
            <person name="Gohl D.M."/>
            <person name="Silverstein K.A.T."/>
            <person name="Koren S."/>
            <person name="Bechman K.B."/>
            <person name="Herman A."/>
            <person name="Abrahante J.E."/>
            <person name="Garbe J."/>
        </authorList>
    </citation>
    <scope>NUCLEOTIDE SEQUENCE</scope>
    <source>
        <strain evidence="1">Duluth1</strain>
        <tissue evidence="1">Whole animal</tissue>
    </source>
</reference>
<dbReference type="AlphaFoldDB" id="A0A9D4MNR7"/>
<evidence type="ECO:0000313" key="1">
    <source>
        <dbReference type="EMBL" id="KAH3879039.1"/>
    </source>
</evidence>
<protein>
    <submittedName>
        <fullName evidence="1">Uncharacterized protein</fullName>
    </submittedName>
</protein>
<sequence length="55" mass="6520">MISRVTQAIRNRKLLHVRLTEEFCSTFGCARSSIDVPKFWMYARSTFQRYPFGES</sequence>
<organism evidence="1 2">
    <name type="scientific">Dreissena polymorpha</name>
    <name type="common">Zebra mussel</name>
    <name type="synonym">Mytilus polymorpha</name>
    <dbReference type="NCBI Taxonomy" id="45954"/>
    <lineage>
        <taxon>Eukaryota</taxon>
        <taxon>Metazoa</taxon>
        <taxon>Spiralia</taxon>
        <taxon>Lophotrochozoa</taxon>
        <taxon>Mollusca</taxon>
        <taxon>Bivalvia</taxon>
        <taxon>Autobranchia</taxon>
        <taxon>Heteroconchia</taxon>
        <taxon>Euheterodonta</taxon>
        <taxon>Imparidentia</taxon>
        <taxon>Neoheterodontei</taxon>
        <taxon>Myida</taxon>
        <taxon>Dreissenoidea</taxon>
        <taxon>Dreissenidae</taxon>
        <taxon>Dreissena</taxon>
    </lineage>
</organism>
<accession>A0A9D4MNR7</accession>